<evidence type="ECO:0000313" key="8">
    <source>
        <dbReference type="Proteomes" id="UP000240527"/>
    </source>
</evidence>
<evidence type="ECO:0000256" key="1">
    <source>
        <dbReference type="ARBA" id="ARBA00001974"/>
    </source>
</evidence>
<name>A0ABM6TIX8_9CAUL</name>
<dbReference type="PRINTS" id="PR00420">
    <property type="entry name" value="RNGMNOXGNASE"/>
</dbReference>
<feature type="region of interest" description="Disordered" evidence="4">
    <location>
        <begin position="88"/>
        <end position="108"/>
    </location>
</feature>
<evidence type="ECO:0000259" key="6">
    <source>
        <dbReference type="Pfam" id="PF01494"/>
    </source>
</evidence>
<dbReference type="Gene3D" id="3.40.30.120">
    <property type="match status" value="1"/>
</dbReference>
<dbReference type="SUPFAM" id="SSF51905">
    <property type="entry name" value="FAD/NAD(P)-binding domain"/>
    <property type="match status" value="1"/>
</dbReference>
<keyword evidence="5" id="KW-0812">Transmembrane</keyword>
<keyword evidence="3" id="KW-0274">FAD</keyword>
<dbReference type="Pfam" id="PF01494">
    <property type="entry name" value="FAD_binding_3"/>
    <property type="match status" value="1"/>
</dbReference>
<dbReference type="PANTHER" id="PTHR43004:SF19">
    <property type="entry name" value="BINDING MONOOXYGENASE, PUTATIVE (JCVI)-RELATED"/>
    <property type="match status" value="1"/>
</dbReference>
<reference evidence="7 8" key="1">
    <citation type="journal article" date="2015" name="Biotechnol. Bioeng.">
        <title>Genome sequence and phenotypic characterization of Caulobacter segnis.</title>
        <authorList>
            <person name="Patel S."/>
            <person name="Fletcher B."/>
            <person name="Scott D.C."/>
            <person name="Ely B."/>
        </authorList>
    </citation>
    <scope>NUCLEOTIDE SEQUENCE [LARGE SCALE GENOMIC DNA]</scope>
    <source>
        <strain evidence="7 8">TK0059</strain>
    </source>
</reference>
<dbReference type="RefSeq" id="WP_013080143.1">
    <property type="nucleotide sequence ID" value="NZ_CP027850.1"/>
</dbReference>
<organism evidence="7 8">
    <name type="scientific">Caulobacter segnis</name>
    <dbReference type="NCBI Taxonomy" id="88688"/>
    <lineage>
        <taxon>Bacteria</taxon>
        <taxon>Pseudomonadati</taxon>
        <taxon>Pseudomonadota</taxon>
        <taxon>Alphaproteobacteria</taxon>
        <taxon>Caulobacterales</taxon>
        <taxon>Caulobacteraceae</taxon>
        <taxon>Caulobacter</taxon>
    </lineage>
</organism>
<evidence type="ECO:0000256" key="4">
    <source>
        <dbReference type="SAM" id="MobiDB-lite"/>
    </source>
</evidence>
<feature type="transmembrane region" description="Helical" evidence="5">
    <location>
        <begin position="7"/>
        <end position="28"/>
    </location>
</feature>
<gene>
    <name evidence="7" type="ORF">B7G68_15645</name>
</gene>
<protein>
    <submittedName>
        <fullName evidence="7">2,4-dichlorophenol 6-monooxygenase</fullName>
    </submittedName>
</protein>
<dbReference type="Pfam" id="PF21274">
    <property type="entry name" value="Rng_hyd_C"/>
    <property type="match status" value="1"/>
</dbReference>
<dbReference type="Gene3D" id="3.50.50.60">
    <property type="entry name" value="FAD/NAD(P)-binding domain"/>
    <property type="match status" value="1"/>
</dbReference>
<dbReference type="InterPro" id="IPR036188">
    <property type="entry name" value="FAD/NAD-bd_sf"/>
</dbReference>
<dbReference type="InterPro" id="IPR002938">
    <property type="entry name" value="FAD-bd"/>
</dbReference>
<dbReference type="EMBL" id="CP027850">
    <property type="protein sequence ID" value="AVQ03153.1"/>
    <property type="molecule type" value="Genomic_DNA"/>
</dbReference>
<feature type="domain" description="FAD-binding" evidence="6">
    <location>
        <begin position="8"/>
        <end position="348"/>
    </location>
</feature>
<proteinExistence type="predicted"/>
<accession>A0ABM6TIX8</accession>
<evidence type="ECO:0000313" key="7">
    <source>
        <dbReference type="EMBL" id="AVQ03153.1"/>
    </source>
</evidence>
<keyword evidence="5" id="KW-1133">Transmembrane helix</keyword>
<keyword evidence="8" id="KW-1185">Reference proteome</keyword>
<comment type="cofactor">
    <cofactor evidence="1">
        <name>FAD</name>
        <dbReference type="ChEBI" id="CHEBI:57692"/>
    </cofactor>
</comment>
<evidence type="ECO:0000256" key="2">
    <source>
        <dbReference type="ARBA" id="ARBA00022630"/>
    </source>
</evidence>
<dbReference type="InterPro" id="IPR050641">
    <property type="entry name" value="RIFMO-like"/>
</dbReference>
<evidence type="ECO:0000256" key="5">
    <source>
        <dbReference type="SAM" id="Phobius"/>
    </source>
</evidence>
<keyword evidence="2" id="KW-0285">Flavoprotein</keyword>
<evidence type="ECO:0000256" key="3">
    <source>
        <dbReference type="ARBA" id="ARBA00022827"/>
    </source>
</evidence>
<keyword evidence="5" id="KW-0472">Membrane</keyword>
<dbReference type="Proteomes" id="UP000240527">
    <property type="component" value="Chromosome"/>
</dbReference>
<sequence length="526" mass="56671">MQTSQDTTPVLVIGGSLVGLSTALFLAWRGVPTVLVEKHRASAAHPRAIGFTELTLEHFRTVGIADQIPQVAPDLRLRRVTVESLGGAWGEETPWTPGQAEPDKGAASPCTGAAIAQDVLEPILRRAAAERGADLRLGVEMLSFEPQDDRVVVRTRDRSGGDECEIQCAYLIAADGADSPVREQLGIARSGVGHLRVLRSVLFRCEAAEHLLNGDVQQFQIEQPGFSAFLTHYPDGRWVLMFADDAERDASELAASIRRALGRDLEFEILATGRWEMAGRIADRYSLGRVFLAGDAAHQLPPTRGGFGANTGIDDAWNLAWKLQMVLASQAGEGLLETYAQERQPIGWLRHHQTFARPDYSRWVGQAPQTELYGAQALELGQLVRSAAVIGAGPELPPAADPVVWAGQPGVRAPHVWVSRDGARISTHDLLGRGFMLLAEPSDWGEAAAAASMALGVAVQWVRPGVDVIFPADATFERTFGVSPPGACLVRPDGVVGWRSQRLSDARSGALTTALATVLARPNVKR</sequence>
<dbReference type="PANTHER" id="PTHR43004">
    <property type="entry name" value="TRK SYSTEM POTASSIUM UPTAKE PROTEIN"/>
    <property type="match status" value="1"/>
</dbReference>
<dbReference type="Gene3D" id="3.30.9.10">
    <property type="entry name" value="D-Amino Acid Oxidase, subunit A, domain 2"/>
    <property type="match status" value="1"/>
</dbReference>